<feature type="site" description="Transition state stabilizer" evidence="6 9">
    <location>
        <position position="203"/>
    </location>
</feature>
<evidence type="ECO:0000256" key="7">
    <source>
        <dbReference type="PIRSR" id="PIRSR613078-1"/>
    </source>
</evidence>
<dbReference type="PANTHER" id="PTHR11931">
    <property type="entry name" value="PHOSPHOGLYCERATE MUTASE"/>
    <property type="match status" value="1"/>
</dbReference>
<reference evidence="11 12" key="2">
    <citation type="journal article" date="2011" name="J. Bacteriol.">
        <title>Complete genome sequence of a carbon monoxide-utilizing acetogen, Eubacterium limosum KIST612.</title>
        <authorList>
            <person name="Roh H."/>
            <person name="Ko H.J."/>
            <person name="Kim D."/>
            <person name="Choi D.G."/>
            <person name="Park S."/>
            <person name="Kim S."/>
            <person name="Chang I.S."/>
            <person name="Choi I.G."/>
        </authorList>
    </citation>
    <scope>NUCLEOTIDE SEQUENCE [LARGE SCALE GENOMIC DNA]</scope>
    <source>
        <strain evidence="11 12">KIST612</strain>
    </source>
</reference>
<feature type="binding site" evidence="6 8">
    <location>
        <begin position="42"/>
        <end position="43"/>
    </location>
    <ligand>
        <name>substrate</name>
    </ligand>
</feature>
<evidence type="ECO:0000256" key="6">
    <source>
        <dbReference type="HAMAP-Rule" id="MF_01039"/>
    </source>
</evidence>
<feature type="binding site" evidence="6 8">
    <location>
        <position position="81"/>
    </location>
    <ligand>
        <name>substrate</name>
    </ligand>
</feature>
<dbReference type="NCBIfam" id="TIGR01258">
    <property type="entry name" value="pgm_1"/>
    <property type="match status" value="1"/>
</dbReference>
<feature type="active site" description="Proton donor/acceptor" evidence="6 7">
    <location>
        <position position="108"/>
    </location>
</feature>
<feature type="binding site" evidence="6 8">
    <location>
        <position position="119"/>
    </location>
    <ligand>
        <name>substrate</name>
    </ligand>
</feature>
<evidence type="ECO:0000256" key="1">
    <source>
        <dbReference type="ARBA" id="ARBA00000380"/>
    </source>
</evidence>
<dbReference type="HAMAP" id="MF_01039">
    <property type="entry name" value="PGAM_GpmA"/>
    <property type="match status" value="1"/>
</dbReference>
<feature type="binding site" evidence="6 8">
    <location>
        <begin position="135"/>
        <end position="136"/>
    </location>
    <ligand>
        <name>substrate</name>
    </ligand>
</feature>
<dbReference type="SMART" id="SM00855">
    <property type="entry name" value="PGAM"/>
    <property type="match status" value="1"/>
</dbReference>
<proteinExistence type="inferred from homology"/>
<dbReference type="EC" id="5.4.2.11" evidence="6 10"/>
<comment type="similarity">
    <text evidence="2 6">Belongs to the phosphoglycerate mutase family. BPG-dependent PGAM subfamily.</text>
</comment>
<dbReference type="HOGENOM" id="CLU_033323_1_1_9"/>
<protein>
    <recommendedName>
        <fullName evidence="6 10">2,3-bisphosphoglycerate-dependent phosphoglycerate mutase</fullName>
        <shortName evidence="6">BPG-dependent PGAM</shortName>
        <shortName evidence="6">PGAM</shortName>
        <shortName evidence="6">Phosphoglyceromutase</shortName>
        <shortName evidence="6">dPGM</shortName>
        <ecNumber evidence="6 10">5.4.2.11</ecNumber>
    </recommendedName>
</protein>
<dbReference type="Pfam" id="PF00300">
    <property type="entry name" value="His_Phos_1"/>
    <property type="match status" value="2"/>
</dbReference>
<feature type="active site" description="Tele-phosphohistidine intermediate" evidence="6 7">
    <location>
        <position position="30"/>
    </location>
</feature>
<dbReference type="EMBL" id="CP002273">
    <property type="protein sequence ID" value="ADO37786.1"/>
    <property type="molecule type" value="Genomic_DNA"/>
</dbReference>
<comment type="catalytic activity">
    <reaction evidence="1 6 10">
        <text>(2R)-2-phosphoglycerate = (2R)-3-phosphoglycerate</text>
        <dbReference type="Rhea" id="RHEA:15901"/>
        <dbReference type="ChEBI" id="CHEBI:58272"/>
        <dbReference type="ChEBI" id="CHEBI:58289"/>
        <dbReference type="EC" id="5.4.2.11"/>
    </reaction>
</comment>
<evidence type="ECO:0000256" key="10">
    <source>
        <dbReference type="RuleBase" id="RU004512"/>
    </source>
</evidence>
<evidence type="ECO:0000256" key="9">
    <source>
        <dbReference type="PIRSR" id="PIRSR613078-3"/>
    </source>
</evidence>
<keyword evidence="12" id="KW-1185">Reference proteome</keyword>
<dbReference type="InterPro" id="IPR013078">
    <property type="entry name" value="His_Pase_superF_clade-1"/>
</dbReference>
<dbReference type="CDD" id="cd07067">
    <property type="entry name" value="HP_PGM_like"/>
    <property type="match status" value="1"/>
</dbReference>
<dbReference type="KEGG" id="elm:ELI_2805"/>
<feature type="binding site" evidence="6 8">
    <location>
        <begin position="108"/>
        <end position="111"/>
    </location>
    <ligand>
        <name>substrate</name>
    </ligand>
</feature>
<dbReference type="Proteomes" id="UP000006873">
    <property type="component" value="Chromosome"/>
</dbReference>
<dbReference type="SUPFAM" id="SSF53254">
    <property type="entry name" value="Phosphoglycerate mutase-like"/>
    <property type="match status" value="1"/>
</dbReference>
<evidence type="ECO:0000256" key="4">
    <source>
        <dbReference type="ARBA" id="ARBA00023152"/>
    </source>
</evidence>
<feature type="binding site" evidence="6 8">
    <location>
        <begin position="29"/>
        <end position="36"/>
    </location>
    <ligand>
        <name>substrate</name>
    </ligand>
</feature>
<dbReference type="GO" id="GO:0004619">
    <property type="term" value="F:phosphoglycerate mutase activity"/>
    <property type="evidence" value="ECO:0007669"/>
    <property type="project" value="UniProtKB-UniRule"/>
</dbReference>
<evidence type="ECO:0000256" key="5">
    <source>
        <dbReference type="ARBA" id="ARBA00023235"/>
    </source>
</evidence>
<dbReference type="InterPro" id="IPR029033">
    <property type="entry name" value="His_PPase_superfam"/>
</dbReference>
<dbReference type="AlphaFoldDB" id="E3GEV6"/>
<dbReference type="GO" id="GO:0006096">
    <property type="term" value="P:glycolytic process"/>
    <property type="evidence" value="ECO:0007669"/>
    <property type="project" value="UniProtKB-UniRule"/>
</dbReference>
<dbReference type="Gene3D" id="3.40.50.1240">
    <property type="entry name" value="Phosphoglycerate mutase-like"/>
    <property type="match status" value="1"/>
</dbReference>
<dbReference type="FunFam" id="3.40.50.1240:FF:000003">
    <property type="entry name" value="2,3-bisphosphoglycerate-dependent phosphoglycerate mutase"/>
    <property type="match status" value="1"/>
</dbReference>
<comment type="pathway">
    <text evidence="6 10">Carbohydrate degradation; glycolysis; pyruvate from D-glyceraldehyde 3-phosphate: step 3/5.</text>
</comment>
<sequence length="269" mass="31330">MKNMQFPEIFGYKILKELEMIKMKLVLLRHGESEWNRLNLFTGWTDVILSNKGIKEAADAGNMLKGKDYDFDICYTSFLKRAVDTLNVVLDTMDRAWLPVIKDWKLNERHYGALQGLNKAETAEKYGEEQVKIWRRSFDVRPPALEPDDPRNPQLQEQYRNVEKSELPLAESLKDTITRVIPYYENVIKKDMLEGKRVLLVAHGNSIRALVKYFENLSEDEIMGVNIPTGIPLIYEFDDDFNMTDHYYLGDQSIIETRMKKVAEQGKAK</sequence>
<accession>E3GEV6</accession>
<evidence type="ECO:0000256" key="3">
    <source>
        <dbReference type="ARBA" id="ARBA00022432"/>
    </source>
</evidence>
<name>E3GEV6_9FIRM</name>
<dbReference type="InterPro" id="IPR005952">
    <property type="entry name" value="Phosphogly_mut1"/>
</dbReference>
<reference key="1">
    <citation type="submission" date="2010-09" db="EMBL/GenBank/DDBJ databases">
        <authorList>
            <person name="Roh H."/>
            <person name="Ko H.-J."/>
            <person name="Kim D."/>
            <person name="Choi D.G."/>
            <person name="Park S."/>
            <person name="Kim S."/>
            <person name="Kim K.H."/>
            <person name="Chang I.S."/>
            <person name="Choi I.-G."/>
        </authorList>
    </citation>
    <scope>NUCLEOTIDE SEQUENCE</scope>
    <source>
        <strain>KIST612</strain>
    </source>
</reference>
<evidence type="ECO:0000313" key="12">
    <source>
        <dbReference type="Proteomes" id="UP000006873"/>
    </source>
</evidence>
<dbReference type="UniPathway" id="UPA00109">
    <property type="reaction ID" value="UER00186"/>
</dbReference>
<dbReference type="InterPro" id="IPR001345">
    <property type="entry name" value="PG/BPGM_mutase_AS"/>
</dbReference>
<dbReference type="PROSITE" id="PS00175">
    <property type="entry name" value="PG_MUTASE"/>
    <property type="match status" value="1"/>
</dbReference>
<evidence type="ECO:0000256" key="8">
    <source>
        <dbReference type="PIRSR" id="PIRSR613078-2"/>
    </source>
</evidence>
<feature type="binding site" evidence="6 8">
    <location>
        <begin position="204"/>
        <end position="205"/>
    </location>
    <ligand>
        <name>substrate</name>
    </ligand>
</feature>
<organism evidence="11 12">
    <name type="scientific">Eubacterium callanderi</name>
    <dbReference type="NCBI Taxonomy" id="53442"/>
    <lineage>
        <taxon>Bacteria</taxon>
        <taxon>Bacillati</taxon>
        <taxon>Bacillota</taxon>
        <taxon>Clostridia</taxon>
        <taxon>Eubacteriales</taxon>
        <taxon>Eubacteriaceae</taxon>
        <taxon>Eubacterium</taxon>
    </lineage>
</organism>
<keyword evidence="5 6" id="KW-0413">Isomerase</keyword>
<gene>
    <name evidence="6" type="primary">gpmA</name>
    <name evidence="11" type="ordered locus">ELI_2805</name>
</gene>
<dbReference type="eggNOG" id="COG0588">
    <property type="taxonomic scope" value="Bacteria"/>
</dbReference>
<evidence type="ECO:0000313" key="11">
    <source>
        <dbReference type="EMBL" id="ADO37786.1"/>
    </source>
</evidence>
<evidence type="ECO:0000256" key="2">
    <source>
        <dbReference type="ARBA" id="ARBA00006717"/>
    </source>
</evidence>
<comment type="function">
    <text evidence="6 10">Catalyzes the interconversion of 2-phosphoglycerate and 3-phosphoglycerate.</text>
</comment>
<dbReference type="NCBIfam" id="NF010713">
    <property type="entry name" value="PRK14115.1"/>
    <property type="match status" value="1"/>
</dbReference>
<keyword evidence="4 6" id="KW-0324">Glycolysis</keyword>
<keyword evidence="3 6" id="KW-0312">Gluconeogenesis</keyword>
<dbReference type="GO" id="GO:0006094">
    <property type="term" value="P:gluconeogenesis"/>
    <property type="evidence" value="ECO:0007669"/>
    <property type="project" value="UniProtKB-UniRule"/>
</dbReference>